<dbReference type="PANTHER" id="PTHR43662">
    <property type="match status" value="1"/>
</dbReference>
<comment type="caution">
    <text evidence="4">The sequence shown here is derived from an EMBL/GenBank/DDBJ whole genome shotgun (WGS) entry which is preliminary data.</text>
</comment>
<dbReference type="AlphaFoldDB" id="A0A0X3UNP0"/>
<keyword evidence="2" id="KW-1133">Transmembrane helix</keyword>
<proteinExistence type="predicted"/>
<feature type="compositionally biased region" description="Low complexity" evidence="1">
    <location>
        <begin position="69"/>
        <end position="83"/>
    </location>
</feature>
<feature type="domain" description="DUF1996" evidence="3">
    <location>
        <begin position="157"/>
        <end position="376"/>
    </location>
</feature>
<name>A0A0X3UNP0_9ACTN</name>
<feature type="region of interest" description="Disordered" evidence="1">
    <location>
        <begin position="45"/>
        <end position="83"/>
    </location>
</feature>
<accession>A0A0X3UNP0</accession>
<organism evidence="4 5">
    <name type="scientific">Actinoplanes awajinensis subsp. mycoplanecinus</name>
    <dbReference type="NCBI Taxonomy" id="135947"/>
    <lineage>
        <taxon>Bacteria</taxon>
        <taxon>Bacillati</taxon>
        <taxon>Actinomycetota</taxon>
        <taxon>Actinomycetes</taxon>
        <taxon>Micromonosporales</taxon>
        <taxon>Micromonosporaceae</taxon>
        <taxon>Actinoplanes</taxon>
    </lineage>
</organism>
<evidence type="ECO:0000313" key="5">
    <source>
        <dbReference type="Proteomes" id="UP000053244"/>
    </source>
</evidence>
<evidence type="ECO:0000256" key="2">
    <source>
        <dbReference type="SAM" id="Phobius"/>
    </source>
</evidence>
<evidence type="ECO:0000313" key="4">
    <source>
        <dbReference type="EMBL" id="KUL34228.1"/>
    </source>
</evidence>
<dbReference type="Pfam" id="PF09362">
    <property type="entry name" value="DUF1996"/>
    <property type="match status" value="1"/>
</dbReference>
<dbReference type="RefSeq" id="WP_067691062.1">
    <property type="nucleotide sequence ID" value="NZ_LLZH01000122.1"/>
</dbReference>
<evidence type="ECO:0000259" key="3">
    <source>
        <dbReference type="Pfam" id="PF09362"/>
    </source>
</evidence>
<reference evidence="4 5" key="1">
    <citation type="submission" date="2015-10" db="EMBL/GenBank/DDBJ databases">
        <authorList>
            <person name="Gilbert D.G."/>
        </authorList>
    </citation>
    <scope>NUCLEOTIDE SEQUENCE [LARGE SCALE GENOMIC DNA]</scope>
    <source>
        <strain evidence="4 5">NRRL B-16712</strain>
    </source>
</reference>
<feature type="region of interest" description="Disordered" evidence="1">
    <location>
        <begin position="1"/>
        <end position="23"/>
    </location>
</feature>
<feature type="transmembrane region" description="Helical" evidence="2">
    <location>
        <begin position="25"/>
        <end position="45"/>
    </location>
</feature>
<sequence length="405" mass="42685">MPSSTFREPDPTPARPGRHARRPRALAIAAAGVAVALIAGAAVWASRPDAATEQQPQQASADRPPATPPAGQAAAPASASAPTSAAVSASTKAAPASKAATQQAAAAPKGGWIPVDQAAWNTQLAKYQATKAQAPGDAGNLPEFRADCKYSHRKADDPIVFPGLPGASHMHSFVGNKAVDAGTTAGDLTKFTATTCKPTVDHSAYWVPTLYEAATKKPVETTGFRVYYRSIRTNSTGIVPIPNGLRMIAGDAKKKKPTPRGTQGQFYCAFYGPGNIDGDTRSTNGNWPICGNPATLHYQLQFPDCWDGKNLDSPNHKDHVAFGTNDGCPAAHPVRIPALTFDIAYGAKGTKAGYYLSSDPDGKSASSMHGDAFLMWDAAAMNQRVRNCIAQRRTCNNTGYDPFSY</sequence>
<evidence type="ECO:0000256" key="1">
    <source>
        <dbReference type="SAM" id="MobiDB-lite"/>
    </source>
</evidence>
<keyword evidence="5" id="KW-1185">Reference proteome</keyword>
<gene>
    <name evidence="4" type="ORF">ADL15_16460</name>
</gene>
<dbReference type="Proteomes" id="UP000053244">
    <property type="component" value="Unassembled WGS sequence"/>
</dbReference>
<keyword evidence="2" id="KW-0472">Membrane</keyword>
<dbReference type="PANTHER" id="PTHR43662:SF3">
    <property type="entry name" value="DOMAIN PROTEIN, PUTATIVE (AFU_ORTHOLOGUE AFUA_6G11970)-RELATED"/>
    <property type="match status" value="1"/>
</dbReference>
<protein>
    <recommendedName>
        <fullName evidence="3">DUF1996 domain-containing protein</fullName>
    </recommendedName>
</protein>
<dbReference type="EMBL" id="LLZH01000122">
    <property type="protein sequence ID" value="KUL34228.1"/>
    <property type="molecule type" value="Genomic_DNA"/>
</dbReference>
<keyword evidence="2" id="KW-0812">Transmembrane</keyword>
<dbReference type="InterPro" id="IPR018535">
    <property type="entry name" value="DUF1996"/>
</dbReference>